<keyword evidence="3" id="KW-1185">Reference proteome</keyword>
<reference evidence="2 3" key="1">
    <citation type="journal article" date="2022" name="Int. J. Syst. Evol. Microbiol.">
        <title>Apilactobacillus apisilvae sp. nov., Nicolia spurrieriana gen. nov. sp. nov., Bombilactobacillus folatiphilus sp. nov. and Bombilactobacillus thymidiniphilus sp. nov., four new lactic acid bacterial isolates from stingless bees Tetragonula carbonaria and Austroplebeia australis.</title>
        <authorList>
            <person name="Oliphant S.A."/>
            <person name="Watson-Haigh N.S."/>
            <person name="Sumby K.M."/>
            <person name="Gardner J."/>
            <person name="Groom S."/>
            <person name="Jiranek V."/>
        </authorList>
    </citation>
    <scope>NUCLEOTIDE SEQUENCE [LARGE SCALE GENOMIC DNA]</scope>
    <source>
        <strain evidence="2 3">SG4_A1</strain>
    </source>
</reference>
<evidence type="ECO:0000313" key="3">
    <source>
        <dbReference type="Proteomes" id="UP000831947"/>
    </source>
</evidence>
<accession>A0ABY4PBW5</accession>
<protein>
    <submittedName>
        <fullName evidence="2">Uncharacterized protein</fullName>
    </submittedName>
</protein>
<keyword evidence="1" id="KW-0812">Transmembrane</keyword>
<name>A0ABY4PBW5_9LACO</name>
<proteinExistence type="predicted"/>
<sequence>MVFIKGLGLMYIPYFCLLIVDLLFLFLSLYGAATAGWRAYKAPITH</sequence>
<gene>
    <name evidence="2" type="ORF">MOO47_04495</name>
</gene>
<organism evidence="2 3">
    <name type="scientific">Bombilactobacillus thymidiniphilus</name>
    <dbReference type="NCBI Taxonomy" id="2923363"/>
    <lineage>
        <taxon>Bacteria</taxon>
        <taxon>Bacillati</taxon>
        <taxon>Bacillota</taxon>
        <taxon>Bacilli</taxon>
        <taxon>Lactobacillales</taxon>
        <taxon>Lactobacillaceae</taxon>
        <taxon>Bombilactobacillus</taxon>
    </lineage>
</organism>
<dbReference type="Proteomes" id="UP000831947">
    <property type="component" value="Chromosome"/>
</dbReference>
<keyword evidence="1" id="KW-1133">Transmembrane helix</keyword>
<dbReference type="EMBL" id="CP093365">
    <property type="protein sequence ID" value="UQS83049.1"/>
    <property type="molecule type" value="Genomic_DNA"/>
</dbReference>
<evidence type="ECO:0000313" key="2">
    <source>
        <dbReference type="EMBL" id="UQS83049.1"/>
    </source>
</evidence>
<dbReference type="RefSeq" id="WP_249512276.1">
    <property type="nucleotide sequence ID" value="NZ_CP093365.1"/>
</dbReference>
<keyword evidence="1" id="KW-0472">Membrane</keyword>
<feature type="transmembrane region" description="Helical" evidence="1">
    <location>
        <begin position="12"/>
        <end position="33"/>
    </location>
</feature>
<evidence type="ECO:0000256" key="1">
    <source>
        <dbReference type="SAM" id="Phobius"/>
    </source>
</evidence>